<keyword evidence="2" id="KW-1185">Reference proteome</keyword>
<comment type="caution">
    <text evidence="1">The sequence shown here is derived from an EMBL/GenBank/DDBJ whole genome shotgun (WGS) entry which is preliminary data.</text>
</comment>
<proteinExistence type="predicted"/>
<dbReference type="RefSeq" id="WP_201649403.1">
    <property type="nucleotide sequence ID" value="NZ_CAJHCS010000005.1"/>
</dbReference>
<dbReference type="EMBL" id="JAZHGC010000003">
    <property type="protein sequence ID" value="MEM5284821.1"/>
    <property type="molecule type" value="Genomic_DNA"/>
</dbReference>
<accession>A0ABU9Q5W4</accession>
<evidence type="ECO:0000313" key="2">
    <source>
        <dbReference type="Proteomes" id="UP001494588"/>
    </source>
</evidence>
<gene>
    <name evidence="1" type="ORF">V4C55_03845</name>
</gene>
<dbReference type="Proteomes" id="UP001494588">
    <property type="component" value="Unassembled WGS sequence"/>
</dbReference>
<evidence type="ECO:0000313" key="1">
    <source>
        <dbReference type="EMBL" id="MEM5284821.1"/>
    </source>
</evidence>
<reference evidence="1 2" key="1">
    <citation type="submission" date="2024-01" db="EMBL/GenBank/DDBJ databases">
        <title>The diversity of rhizobia nodulating Mimosa spp. in eleven states of Brazil covering several biomes is determined by host plant, location, and edaphic factors.</title>
        <authorList>
            <person name="Rouws L."/>
            <person name="Barauna A."/>
            <person name="Beukes C."/>
            <person name="De Faria S.M."/>
            <person name="Gross E."/>
            <person name="Dos Reis Junior F.B."/>
            <person name="Simon M."/>
            <person name="Maluk M."/>
            <person name="Odee D.W."/>
            <person name="Kenicer G."/>
            <person name="Young J.P.W."/>
            <person name="Reis V.M."/>
            <person name="Zilli J."/>
            <person name="James E.K."/>
        </authorList>
    </citation>
    <scope>NUCLEOTIDE SEQUENCE [LARGE SCALE GENOMIC DNA]</scope>
    <source>
        <strain evidence="1 2">JPY77</strain>
    </source>
</reference>
<sequence>MFFGKENQEQKQRKRAEKETITSLENTFGRTFEQLRALFEGGPSQLESESFGDYPGASYQGGLGINVWSLVFDIESHQFPRFLNLVREGSEQTDWLCFRRIENRNVSTLLATESRFRGVAVRMLSNDAQLIRRIETSDFNPAPPWIAMYEHGPFMHLTQGAEEYWDIYIWRRFWRGRTLEQQRAFLSKAREETIGYIADEQWADWMLEIRMSDPRTRTLD</sequence>
<name>A0ABU9Q5W4_9BURK</name>
<organism evidence="1 2">
    <name type="scientific">Paraburkholderia sabiae</name>
    <dbReference type="NCBI Taxonomy" id="273251"/>
    <lineage>
        <taxon>Bacteria</taxon>
        <taxon>Pseudomonadati</taxon>
        <taxon>Pseudomonadota</taxon>
        <taxon>Betaproteobacteria</taxon>
        <taxon>Burkholderiales</taxon>
        <taxon>Burkholderiaceae</taxon>
        <taxon>Paraburkholderia</taxon>
    </lineage>
</organism>
<protein>
    <submittedName>
        <fullName evidence="1">Uncharacterized protein</fullName>
    </submittedName>
</protein>